<sequence>MRTARQLAQALDVPPEEVDELRAAIEAGIAGKELAAA</sequence>
<accession>A0A6J4N3E1</accession>
<dbReference type="EMBL" id="CADCTR010002967">
    <property type="protein sequence ID" value="CAA9376270.1"/>
    <property type="molecule type" value="Genomic_DNA"/>
</dbReference>
<reference evidence="1" key="1">
    <citation type="submission" date="2020-02" db="EMBL/GenBank/DDBJ databases">
        <authorList>
            <person name="Meier V. D."/>
        </authorList>
    </citation>
    <scope>NUCLEOTIDE SEQUENCE</scope>
    <source>
        <strain evidence="1">AVDCRST_MAG93</strain>
    </source>
</reference>
<name>A0A6J4N3E1_9CHLR</name>
<gene>
    <name evidence="1" type="ORF">AVDCRST_MAG93-8846</name>
</gene>
<organism evidence="1">
    <name type="scientific">uncultured Chloroflexia bacterium</name>
    <dbReference type="NCBI Taxonomy" id="1672391"/>
    <lineage>
        <taxon>Bacteria</taxon>
        <taxon>Bacillati</taxon>
        <taxon>Chloroflexota</taxon>
        <taxon>Chloroflexia</taxon>
        <taxon>environmental samples</taxon>
    </lineage>
</organism>
<evidence type="ECO:0000313" key="1">
    <source>
        <dbReference type="EMBL" id="CAA9376270.1"/>
    </source>
</evidence>
<proteinExistence type="predicted"/>
<protein>
    <submittedName>
        <fullName evidence="1">Uncharacterized protein</fullName>
    </submittedName>
</protein>
<dbReference type="AlphaFoldDB" id="A0A6J4N3E1"/>